<protein>
    <submittedName>
        <fullName evidence="2">Uncharacterized protein</fullName>
    </submittedName>
</protein>
<comment type="caution">
    <text evidence="2">The sequence shown here is derived from an EMBL/GenBank/DDBJ whole genome shotgun (WGS) entry which is preliminary data.</text>
</comment>
<gene>
    <name evidence="3" type="ORF">HEB29_004890</name>
    <name evidence="2" type="ORF">Sfulv_51810</name>
</gene>
<dbReference type="EMBL" id="BLWC01000001">
    <property type="protein sequence ID" value="GFN00371.1"/>
    <property type="molecule type" value="Genomic_DNA"/>
</dbReference>
<keyword evidence="4" id="KW-1185">Reference proteome</keyword>
<dbReference type="RefSeq" id="WP_173316684.1">
    <property type="nucleotide sequence ID" value="NZ_BAAAUE010000013.1"/>
</dbReference>
<sequence>MRSRTQRFAAVCAVLAVTLGTAAVGSAAAAEAGAAAVACPRGYVCLLPQFGSGQPVLVKEGDTAKFSPALTVAEVTNATSVTYCVIGSLSYPLGPGRTQTGVGQVNAVGPSQSGYCLL</sequence>
<reference evidence="3 5" key="2">
    <citation type="submission" date="2020-07" db="EMBL/GenBank/DDBJ databases">
        <title>Sequencing the genomes of 1000 actinobacteria strains.</title>
        <authorList>
            <person name="Klenk H.-P."/>
        </authorList>
    </citation>
    <scope>NUCLEOTIDE SEQUENCE [LARGE SCALE GENOMIC DNA]</scope>
    <source>
        <strain evidence="3 5">DSM 41455</strain>
    </source>
</reference>
<evidence type="ECO:0000256" key="1">
    <source>
        <dbReference type="SAM" id="SignalP"/>
    </source>
</evidence>
<dbReference type="Proteomes" id="UP000498980">
    <property type="component" value="Unassembled WGS sequence"/>
</dbReference>
<evidence type="ECO:0000313" key="3">
    <source>
        <dbReference type="EMBL" id="NYE43879.1"/>
    </source>
</evidence>
<keyword evidence="1" id="KW-0732">Signal</keyword>
<evidence type="ECO:0000313" key="5">
    <source>
        <dbReference type="Proteomes" id="UP000530403"/>
    </source>
</evidence>
<dbReference type="Proteomes" id="UP000530403">
    <property type="component" value="Unassembled WGS sequence"/>
</dbReference>
<proteinExistence type="predicted"/>
<evidence type="ECO:0000313" key="2">
    <source>
        <dbReference type="EMBL" id="GFN00371.1"/>
    </source>
</evidence>
<name>A0A7J0CCX8_9ACTN</name>
<feature type="signal peptide" evidence="1">
    <location>
        <begin position="1"/>
        <end position="29"/>
    </location>
</feature>
<accession>A0A7J0CCX8</accession>
<dbReference type="EMBL" id="JACCCF010000001">
    <property type="protein sequence ID" value="NYE43879.1"/>
    <property type="molecule type" value="Genomic_DNA"/>
</dbReference>
<evidence type="ECO:0000313" key="4">
    <source>
        <dbReference type="Proteomes" id="UP000498980"/>
    </source>
</evidence>
<dbReference type="AlphaFoldDB" id="A0A7J0CCX8"/>
<organism evidence="2 4">
    <name type="scientific">Streptomyces fulvorobeus</name>
    <dbReference type="NCBI Taxonomy" id="284028"/>
    <lineage>
        <taxon>Bacteria</taxon>
        <taxon>Bacillati</taxon>
        <taxon>Actinomycetota</taxon>
        <taxon>Actinomycetes</taxon>
        <taxon>Kitasatosporales</taxon>
        <taxon>Streptomycetaceae</taxon>
        <taxon>Streptomyces</taxon>
    </lineage>
</organism>
<reference evidence="2 4" key="1">
    <citation type="submission" date="2020-05" db="EMBL/GenBank/DDBJ databases">
        <title>Whole genome shotgun sequence of Streptomyces fulvorobeus NBRC 15897.</title>
        <authorList>
            <person name="Komaki H."/>
            <person name="Tamura T."/>
        </authorList>
    </citation>
    <scope>NUCLEOTIDE SEQUENCE [LARGE SCALE GENOMIC DNA]</scope>
    <source>
        <strain evidence="2 4">NBRC 15897</strain>
    </source>
</reference>
<feature type="chain" id="PRO_5036400263" evidence="1">
    <location>
        <begin position="30"/>
        <end position="118"/>
    </location>
</feature>